<dbReference type="InterPro" id="IPR001650">
    <property type="entry name" value="Helicase_C-like"/>
</dbReference>
<name>A0A4R8QHU2_9PEZI</name>
<dbReference type="AlphaFoldDB" id="A0A4R8QHU2"/>
<dbReference type="GO" id="GO:0005634">
    <property type="term" value="C:nucleus"/>
    <property type="evidence" value="ECO:0007669"/>
    <property type="project" value="TreeGrafter"/>
</dbReference>
<dbReference type="EMBL" id="QAPG01000016">
    <property type="protein sequence ID" value="TDZ38462.1"/>
    <property type="molecule type" value="Genomic_DNA"/>
</dbReference>
<feature type="region of interest" description="Disordered" evidence="4">
    <location>
        <begin position="1"/>
        <end position="33"/>
    </location>
</feature>
<dbReference type="SUPFAM" id="SSF52540">
    <property type="entry name" value="P-loop containing nucleoside triphosphate hydrolases"/>
    <property type="match status" value="1"/>
</dbReference>
<dbReference type="PANTHER" id="PTHR45626:SF22">
    <property type="entry name" value="DNA REPAIR PROTEIN RAD5"/>
    <property type="match status" value="1"/>
</dbReference>
<sequence>MAGTKRSWSAFDKGSNQTFTESTAPLQLPDPWQNEPQDQIDDFTLLDDPAWWESVEDCVCFGSIAGVKAQLKTRLDETLRQGPDSICFLDIKPAGAYFALYASESRVALLNRQGLIKYKSIAFSSWKKTLDLAGQLLTSHGIKFCCIHGSLSLSKRLKVLQEFRGPMGPSVLLMTMGTGAVGLNLAVASKIYLLEPQWNPSMELQAIGRALRLGQGEHVSIVRYVMKDTVEDSNVLSRQRRKLRLADGGFSSKRNMSADRLETISA</sequence>
<gene>
    <name evidence="6" type="primary">RAD5B-0</name>
    <name evidence="6" type="ORF">C8035_v004774</name>
</gene>
<dbReference type="CDD" id="cd18793">
    <property type="entry name" value="SF2_C_SNF"/>
    <property type="match status" value="1"/>
</dbReference>
<dbReference type="InterPro" id="IPR027417">
    <property type="entry name" value="P-loop_NTPase"/>
</dbReference>
<dbReference type="GO" id="GO:0016787">
    <property type="term" value="F:hydrolase activity"/>
    <property type="evidence" value="ECO:0007669"/>
    <property type="project" value="UniProtKB-KW"/>
</dbReference>
<keyword evidence="3" id="KW-0067">ATP-binding</keyword>
<dbReference type="GO" id="GO:0005524">
    <property type="term" value="F:ATP binding"/>
    <property type="evidence" value="ECO:0007669"/>
    <property type="project" value="UniProtKB-KW"/>
</dbReference>
<evidence type="ECO:0000256" key="4">
    <source>
        <dbReference type="SAM" id="MobiDB-lite"/>
    </source>
</evidence>
<dbReference type="Pfam" id="PF00271">
    <property type="entry name" value="Helicase_C"/>
    <property type="match status" value="1"/>
</dbReference>
<accession>A0A4R8QHU2</accession>
<dbReference type="SMART" id="SM00490">
    <property type="entry name" value="HELICc"/>
    <property type="match status" value="1"/>
</dbReference>
<proteinExistence type="predicted"/>
<comment type="caution">
    <text evidence="6">The sequence shown here is derived from an EMBL/GenBank/DDBJ whole genome shotgun (WGS) entry which is preliminary data.</text>
</comment>
<evidence type="ECO:0000313" key="6">
    <source>
        <dbReference type="EMBL" id="TDZ38462.1"/>
    </source>
</evidence>
<evidence type="ECO:0000256" key="2">
    <source>
        <dbReference type="ARBA" id="ARBA00022801"/>
    </source>
</evidence>
<dbReference type="GO" id="GO:0008094">
    <property type="term" value="F:ATP-dependent activity, acting on DNA"/>
    <property type="evidence" value="ECO:0007669"/>
    <property type="project" value="TreeGrafter"/>
</dbReference>
<organism evidence="6 7">
    <name type="scientific">Colletotrichum spinosum</name>
    <dbReference type="NCBI Taxonomy" id="1347390"/>
    <lineage>
        <taxon>Eukaryota</taxon>
        <taxon>Fungi</taxon>
        <taxon>Dikarya</taxon>
        <taxon>Ascomycota</taxon>
        <taxon>Pezizomycotina</taxon>
        <taxon>Sordariomycetes</taxon>
        <taxon>Hypocreomycetidae</taxon>
        <taxon>Glomerellales</taxon>
        <taxon>Glomerellaceae</taxon>
        <taxon>Colletotrichum</taxon>
        <taxon>Colletotrichum orbiculare species complex</taxon>
    </lineage>
</organism>
<dbReference type="InterPro" id="IPR049730">
    <property type="entry name" value="SNF2/RAD54-like_C"/>
</dbReference>
<protein>
    <submittedName>
        <fullName evidence="6">DNA repair protein RAD5B</fullName>
    </submittedName>
</protein>
<keyword evidence="1" id="KW-0547">Nucleotide-binding</keyword>
<keyword evidence="2" id="KW-0378">Hydrolase</keyword>
<feature type="domain" description="Helicase C-terminal" evidence="5">
    <location>
        <begin position="110"/>
        <end position="262"/>
    </location>
</feature>
<keyword evidence="7" id="KW-1185">Reference proteome</keyword>
<dbReference type="Proteomes" id="UP000295083">
    <property type="component" value="Unassembled WGS sequence"/>
</dbReference>
<evidence type="ECO:0000256" key="3">
    <source>
        <dbReference type="ARBA" id="ARBA00022840"/>
    </source>
</evidence>
<dbReference type="PROSITE" id="PS51194">
    <property type="entry name" value="HELICASE_CTER"/>
    <property type="match status" value="1"/>
</dbReference>
<dbReference type="GO" id="GO:0006281">
    <property type="term" value="P:DNA repair"/>
    <property type="evidence" value="ECO:0007669"/>
    <property type="project" value="TreeGrafter"/>
</dbReference>
<evidence type="ECO:0000259" key="5">
    <source>
        <dbReference type="PROSITE" id="PS51194"/>
    </source>
</evidence>
<dbReference type="Gene3D" id="3.40.50.300">
    <property type="entry name" value="P-loop containing nucleotide triphosphate hydrolases"/>
    <property type="match status" value="1"/>
</dbReference>
<feature type="compositionally biased region" description="Polar residues" evidence="4">
    <location>
        <begin position="14"/>
        <end position="25"/>
    </location>
</feature>
<evidence type="ECO:0000256" key="1">
    <source>
        <dbReference type="ARBA" id="ARBA00022741"/>
    </source>
</evidence>
<evidence type="ECO:0000313" key="7">
    <source>
        <dbReference type="Proteomes" id="UP000295083"/>
    </source>
</evidence>
<dbReference type="PANTHER" id="PTHR45626">
    <property type="entry name" value="TRANSCRIPTION TERMINATION FACTOR 2-RELATED"/>
    <property type="match status" value="1"/>
</dbReference>
<dbReference type="InterPro" id="IPR050628">
    <property type="entry name" value="SNF2_RAD54_helicase_TF"/>
</dbReference>
<reference evidence="6 7" key="1">
    <citation type="submission" date="2018-11" db="EMBL/GenBank/DDBJ databases">
        <title>Genome sequence and assembly of Colletotrichum spinosum.</title>
        <authorList>
            <person name="Gan P."/>
            <person name="Shirasu K."/>
        </authorList>
    </citation>
    <scope>NUCLEOTIDE SEQUENCE [LARGE SCALE GENOMIC DNA]</scope>
    <source>
        <strain evidence="6 7">CBS 515.97</strain>
    </source>
</reference>